<dbReference type="Pfam" id="PF03357">
    <property type="entry name" value="Snf7"/>
    <property type="match status" value="1"/>
</dbReference>
<evidence type="ECO:0000256" key="1">
    <source>
        <dbReference type="SAM" id="Coils"/>
    </source>
</evidence>
<keyword evidence="1" id="KW-0175">Coiled coil</keyword>
<feature type="compositionally biased region" description="Basic and acidic residues" evidence="2">
    <location>
        <begin position="218"/>
        <end position="228"/>
    </location>
</feature>
<dbReference type="EMBL" id="CP126212">
    <property type="protein sequence ID" value="WIA14167.1"/>
    <property type="molecule type" value="Genomic_DNA"/>
</dbReference>
<dbReference type="InterPro" id="IPR005024">
    <property type="entry name" value="Snf7_fam"/>
</dbReference>
<accession>A0ABY8TYE8</accession>
<feature type="region of interest" description="Disordered" evidence="2">
    <location>
        <begin position="203"/>
        <end position="228"/>
    </location>
</feature>
<reference evidence="3 4" key="1">
    <citation type="submission" date="2023-05" db="EMBL/GenBank/DDBJ databases">
        <title>A 100% complete, gapless, phased diploid assembly of the Scenedesmus obliquus UTEX 3031 genome.</title>
        <authorList>
            <person name="Biondi T.C."/>
            <person name="Hanschen E.R."/>
            <person name="Kwon T."/>
            <person name="Eng W."/>
            <person name="Kruse C.P.S."/>
            <person name="Koehler S.I."/>
            <person name="Kunde Y."/>
            <person name="Gleasner C.D."/>
            <person name="You Mak K.T."/>
            <person name="Polle J."/>
            <person name="Hovde B.T."/>
            <person name="Starkenburg S.R."/>
        </authorList>
    </citation>
    <scope>NUCLEOTIDE SEQUENCE [LARGE SCALE GENOMIC DNA]</scope>
    <source>
        <strain evidence="3 4">DOE0152z</strain>
    </source>
</reference>
<dbReference type="Proteomes" id="UP001244341">
    <property type="component" value="Chromosome 5b"/>
</dbReference>
<sequence>MEWLFGKKKTPAEMLRENKRMLDKAIRELDRERIGLQNQEKKTVAEIKKMAKEGQMDAVKVMAKSLIRNRHAVTKLHGLKSQLQAVSLRIQTLKSTQAMADAMRGATKAMRVMNKRMNLPNMQKILMEFEKQNERMEMTSDMMGDAIDDAMEGEGEEEETDDLIGQVLDEIGISTTTQLVSAPDMPVAAAAVPAQAAPAMAEAVGAGPSAGPGIDEDLQARLDNLRKT</sequence>
<proteinExistence type="predicted"/>
<evidence type="ECO:0000313" key="3">
    <source>
        <dbReference type="EMBL" id="WIA14167.1"/>
    </source>
</evidence>
<gene>
    <name evidence="3" type="ORF">OEZ85_002709</name>
</gene>
<protein>
    <submittedName>
        <fullName evidence="3">Uncharacterized protein</fullName>
    </submittedName>
</protein>
<organism evidence="3 4">
    <name type="scientific">Tetradesmus obliquus</name>
    <name type="common">Green alga</name>
    <name type="synonym">Acutodesmus obliquus</name>
    <dbReference type="NCBI Taxonomy" id="3088"/>
    <lineage>
        <taxon>Eukaryota</taxon>
        <taxon>Viridiplantae</taxon>
        <taxon>Chlorophyta</taxon>
        <taxon>core chlorophytes</taxon>
        <taxon>Chlorophyceae</taxon>
        <taxon>CS clade</taxon>
        <taxon>Sphaeropleales</taxon>
        <taxon>Scenedesmaceae</taxon>
        <taxon>Tetradesmus</taxon>
    </lineage>
</organism>
<feature type="coiled-coil region" evidence="1">
    <location>
        <begin position="12"/>
        <end position="42"/>
    </location>
</feature>
<evidence type="ECO:0000313" key="4">
    <source>
        <dbReference type="Proteomes" id="UP001244341"/>
    </source>
</evidence>
<evidence type="ECO:0000256" key="2">
    <source>
        <dbReference type="SAM" id="MobiDB-lite"/>
    </source>
</evidence>
<name>A0ABY8TYE8_TETOB</name>
<dbReference type="Gene3D" id="6.10.140.1230">
    <property type="match status" value="1"/>
</dbReference>
<dbReference type="PANTHER" id="PTHR10476">
    <property type="entry name" value="CHARGED MULTIVESICULAR BODY PROTEIN"/>
    <property type="match status" value="1"/>
</dbReference>
<keyword evidence="4" id="KW-1185">Reference proteome</keyword>